<name>A0A1M2UYA4_MARNT</name>
<dbReference type="PANTHER" id="PTHR42943">
    <property type="entry name" value="GLUTATHIONE S-TRANSFERASE KAPPA"/>
    <property type="match status" value="1"/>
</dbReference>
<dbReference type="PIRSF" id="PIRSF006386">
    <property type="entry name" value="HCCAis_GSTk"/>
    <property type="match status" value="1"/>
</dbReference>
<keyword evidence="5" id="KW-1185">Reference proteome</keyword>
<comment type="similarity">
    <text evidence="1">Belongs to the GST superfamily. NadH family.</text>
</comment>
<dbReference type="InterPro" id="IPR044087">
    <property type="entry name" value="NahD-like"/>
</dbReference>
<comment type="catalytic activity">
    <reaction evidence="1">
        <text>2-hydroxychromene-2-carboxylate = (3E)-4-(2-hydroxyphenyl)-2-oxobut-3-enoate</text>
        <dbReference type="Rhea" id="RHEA:27401"/>
        <dbReference type="ChEBI" id="CHEBI:59350"/>
        <dbReference type="ChEBI" id="CHEBI:59353"/>
        <dbReference type="EC" id="5.99.1.4"/>
    </reaction>
</comment>
<evidence type="ECO:0000259" key="3">
    <source>
        <dbReference type="Pfam" id="PF01323"/>
    </source>
</evidence>
<evidence type="ECO:0000256" key="2">
    <source>
        <dbReference type="PIRSR" id="PIRSR006386-1"/>
    </source>
</evidence>
<dbReference type="InterPro" id="IPR001853">
    <property type="entry name" value="DSBA-like_thioredoxin_dom"/>
</dbReference>
<dbReference type="Pfam" id="PF01323">
    <property type="entry name" value="DSBA"/>
    <property type="match status" value="1"/>
</dbReference>
<feature type="domain" description="DSBA-like thioredoxin" evidence="3">
    <location>
        <begin position="5"/>
        <end position="193"/>
    </location>
</feature>
<comment type="caution">
    <text evidence="4">The sequence shown here is derived from an EMBL/GenBank/DDBJ whole genome shotgun (WGS) entry which is preliminary data.</text>
</comment>
<dbReference type="CDD" id="cd03022">
    <property type="entry name" value="DsbA_HCCA_Iso"/>
    <property type="match status" value="1"/>
</dbReference>
<dbReference type="GO" id="GO:0004364">
    <property type="term" value="F:glutathione transferase activity"/>
    <property type="evidence" value="ECO:0007669"/>
    <property type="project" value="TreeGrafter"/>
</dbReference>
<dbReference type="RefSeq" id="WP_072677227.1">
    <property type="nucleotide sequence ID" value="NZ_MPKY01000001.1"/>
</dbReference>
<reference evidence="4" key="1">
    <citation type="submission" date="2016-11" db="EMBL/GenBank/DDBJ databases">
        <title>Draft Genome Sequence of Marinobacter hydrocarbonoclasticus strain STW2, a polyaromatic aromatic hydrocarbon degrading and denitrifying bacterium from rhizosphere of Seagrass Enhalus acodoides.</title>
        <authorList>
            <person name="Ling J."/>
            <person name="Dong J."/>
        </authorList>
    </citation>
    <scope>NUCLEOTIDE SEQUENCE [LARGE SCALE GENOMIC DNA]</scope>
    <source>
        <strain evidence="4">STW2</strain>
    </source>
</reference>
<dbReference type="InterPro" id="IPR036249">
    <property type="entry name" value="Thioredoxin-like_sf"/>
</dbReference>
<dbReference type="InterPro" id="IPR014440">
    <property type="entry name" value="HCCAis_GSTk"/>
</dbReference>
<dbReference type="Gene3D" id="3.40.30.10">
    <property type="entry name" value="Glutaredoxin"/>
    <property type="match status" value="1"/>
</dbReference>
<protein>
    <recommendedName>
        <fullName evidence="1">2-hydroxychromene-2-carboxylate isomerase</fullName>
        <ecNumber evidence="1">5.99.1.4</ecNumber>
    </recommendedName>
</protein>
<dbReference type="AlphaFoldDB" id="A0A1M2UYA4"/>
<dbReference type="InterPro" id="IPR051924">
    <property type="entry name" value="GST_Kappa/NadH"/>
</dbReference>
<dbReference type="Proteomes" id="UP000183986">
    <property type="component" value="Unassembled WGS sequence"/>
</dbReference>
<proteinExistence type="inferred from homology"/>
<keyword evidence="1" id="KW-0413">Isomerase</keyword>
<accession>A0A1M2UYA4</accession>
<dbReference type="EMBL" id="MPKY01000001">
    <property type="protein sequence ID" value="OJT00335.1"/>
    <property type="molecule type" value="Genomic_DNA"/>
</dbReference>
<sequence>MTQIIDFYFDVGSPASYLAWTQLPALAQRANSDIRWKPMLLGGVFKATDNQSPAMNPTKSRYTRMDMERFARAYGVTLNFNPYFPLNTLLLMRGAVGFLGAQEFHRYLEAVFRAMWVDQKNMNDPEVAADVLYQAGFNPDKVLALCEDPSVKAELKQFTEEAVERGIFGAPTFFIGDEMFFGQDRMPQLENYLSDRQGAEF</sequence>
<organism evidence="4 5">
    <name type="scientific">Marinobacter nauticus</name>
    <name type="common">Marinobacter hydrocarbonoclasticus</name>
    <name type="synonym">Marinobacter aquaeolei</name>
    <dbReference type="NCBI Taxonomy" id="2743"/>
    <lineage>
        <taxon>Bacteria</taxon>
        <taxon>Pseudomonadati</taxon>
        <taxon>Pseudomonadota</taxon>
        <taxon>Gammaproteobacteria</taxon>
        <taxon>Pseudomonadales</taxon>
        <taxon>Marinobacteraceae</taxon>
        <taxon>Marinobacter</taxon>
    </lineage>
</organism>
<evidence type="ECO:0000313" key="4">
    <source>
        <dbReference type="EMBL" id="OJT00335.1"/>
    </source>
</evidence>
<dbReference type="GO" id="GO:0006749">
    <property type="term" value="P:glutathione metabolic process"/>
    <property type="evidence" value="ECO:0007669"/>
    <property type="project" value="TreeGrafter"/>
</dbReference>
<dbReference type="OrthoDB" id="5244108at2"/>
<dbReference type="GO" id="GO:0004602">
    <property type="term" value="F:glutathione peroxidase activity"/>
    <property type="evidence" value="ECO:0007669"/>
    <property type="project" value="TreeGrafter"/>
</dbReference>
<dbReference type="SUPFAM" id="SSF52833">
    <property type="entry name" value="Thioredoxin-like"/>
    <property type="match status" value="1"/>
</dbReference>
<dbReference type="GO" id="GO:0018845">
    <property type="term" value="F:2-hydroxychromene-2-carboxylate isomerase activity"/>
    <property type="evidence" value="ECO:0007669"/>
    <property type="project" value="UniProtKB-UniRule"/>
</dbReference>
<dbReference type="EC" id="5.99.1.4" evidence="1"/>
<dbReference type="GO" id="GO:1901170">
    <property type="term" value="P:naphthalene catabolic process"/>
    <property type="evidence" value="ECO:0007669"/>
    <property type="project" value="InterPro"/>
</dbReference>
<evidence type="ECO:0000313" key="5">
    <source>
        <dbReference type="Proteomes" id="UP000183986"/>
    </source>
</evidence>
<gene>
    <name evidence="4" type="ORF">BEE62_09750</name>
</gene>
<dbReference type="PANTHER" id="PTHR42943:SF2">
    <property type="entry name" value="GLUTATHIONE S-TRANSFERASE KAPPA 1"/>
    <property type="match status" value="1"/>
</dbReference>
<evidence type="ECO:0000256" key="1">
    <source>
        <dbReference type="PIRNR" id="PIRNR006386"/>
    </source>
</evidence>
<feature type="active site" description="Nucleophile" evidence="2">
    <location>
        <position position="13"/>
    </location>
</feature>